<dbReference type="SUPFAM" id="SSF53335">
    <property type="entry name" value="S-adenosyl-L-methionine-dependent methyltransferases"/>
    <property type="match status" value="1"/>
</dbReference>
<organism evidence="7 8">
    <name type="scientific">Neoroseomonas eburnea</name>
    <dbReference type="NCBI Taxonomy" id="1346889"/>
    <lineage>
        <taxon>Bacteria</taxon>
        <taxon>Pseudomonadati</taxon>
        <taxon>Pseudomonadota</taxon>
        <taxon>Alphaproteobacteria</taxon>
        <taxon>Acetobacterales</taxon>
        <taxon>Acetobacteraceae</taxon>
        <taxon>Neoroseomonas</taxon>
    </lineage>
</organism>
<feature type="compositionally biased region" description="Basic residues" evidence="5">
    <location>
        <begin position="1"/>
        <end position="10"/>
    </location>
</feature>
<feature type="region of interest" description="Disordered" evidence="5">
    <location>
        <begin position="1"/>
        <end position="22"/>
    </location>
</feature>
<evidence type="ECO:0000256" key="3">
    <source>
        <dbReference type="ARBA" id="ARBA00047942"/>
    </source>
</evidence>
<keyword evidence="2" id="KW-0808">Transferase</keyword>
<dbReference type="GO" id="GO:0009007">
    <property type="term" value="F:site-specific DNA-methyltransferase (adenine-specific) activity"/>
    <property type="evidence" value="ECO:0007669"/>
    <property type="project" value="UniProtKB-EC"/>
</dbReference>
<dbReference type="GO" id="GO:0008170">
    <property type="term" value="F:N-methyltransferase activity"/>
    <property type="evidence" value="ECO:0007669"/>
    <property type="project" value="InterPro"/>
</dbReference>
<dbReference type="Pfam" id="PF01555">
    <property type="entry name" value="N6_N4_Mtase"/>
    <property type="match status" value="1"/>
</dbReference>
<protein>
    <recommendedName>
        <fullName evidence="4">Methyltransferase</fullName>
        <ecNumber evidence="4">2.1.1.-</ecNumber>
    </recommendedName>
</protein>
<evidence type="ECO:0000256" key="1">
    <source>
        <dbReference type="ARBA" id="ARBA00022603"/>
    </source>
</evidence>
<keyword evidence="1" id="KW-0489">Methyltransferase</keyword>
<dbReference type="Gene3D" id="3.40.50.150">
    <property type="entry name" value="Vaccinia Virus protein VP39"/>
    <property type="match status" value="1"/>
</dbReference>
<evidence type="ECO:0000259" key="6">
    <source>
        <dbReference type="Pfam" id="PF01555"/>
    </source>
</evidence>
<dbReference type="GO" id="GO:0003677">
    <property type="term" value="F:DNA binding"/>
    <property type="evidence" value="ECO:0007669"/>
    <property type="project" value="InterPro"/>
</dbReference>
<comment type="caution">
    <text evidence="7">The sequence shown here is derived from an EMBL/GenBank/DDBJ whole genome shotgun (WGS) entry which is preliminary data.</text>
</comment>
<sequence length="220" mass="24876">LPRRKTHRQRPFQPAPTPPTNDQARFAEISIHFLCMDWRHMTELLKAGSAVYTELKNLCVWNKDSGGMGAFYRSKHELVFVFKKGTAPHINTFGLGEKGRYRTNVWDYQGANSFRRGRAEELAMHPTVKPVALVMDAIKDCSRRGGIVLDAFGGSGTTLIAAHKTSRRGYLMEIDPLYVDVIIRRWQALTGDQARHAETGETFAQFEQRVSTGAEGDRHE</sequence>
<dbReference type="InterPro" id="IPR029063">
    <property type="entry name" value="SAM-dependent_MTases_sf"/>
</dbReference>
<evidence type="ECO:0000313" key="8">
    <source>
        <dbReference type="Proteomes" id="UP001138709"/>
    </source>
</evidence>
<dbReference type="GO" id="GO:0032259">
    <property type="term" value="P:methylation"/>
    <property type="evidence" value="ECO:0007669"/>
    <property type="project" value="UniProtKB-KW"/>
</dbReference>
<gene>
    <name evidence="7" type="ORF">GXW74_26705</name>
</gene>
<comment type="similarity">
    <text evidence="4">Belongs to the N(4)/N(6)-methyltransferase family.</text>
</comment>
<evidence type="ECO:0000256" key="5">
    <source>
        <dbReference type="SAM" id="MobiDB-lite"/>
    </source>
</evidence>
<dbReference type="InterPro" id="IPR002941">
    <property type="entry name" value="DNA_methylase_N4/N6"/>
</dbReference>
<evidence type="ECO:0000256" key="2">
    <source>
        <dbReference type="ARBA" id="ARBA00022679"/>
    </source>
</evidence>
<dbReference type="InterPro" id="IPR001091">
    <property type="entry name" value="RM_Methyltransferase"/>
</dbReference>
<dbReference type="EMBL" id="JAAEDL010000054">
    <property type="protein sequence ID" value="MBR0684084.1"/>
    <property type="molecule type" value="Genomic_DNA"/>
</dbReference>
<evidence type="ECO:0000313" key="7">
    <source>
        <dbReference type="EMBL" id="MBR0684084.1"/>
    </source>
</evidence>
<dbReference type="AlphaFoldDB" id="A0A9X9XK48"/>
<keyword evidence="8" id="KW-1185">Reference proteome</keyword>
<reference evidence="7" key="2">
    <citation type="journal article" date="2021" name="Syst. Appl. Microbiol.">
        <title>Roseomonas hellenica sp. nov., isolated from roots of wild-growing Alkanna tinctoria.</title>
        <authorList>
            <person name="Rat A."/>
            <person name="Naranjo H.D."/>
            <person name="Lebbe L."/>
            <person name="Cnockaert M."/>
            <person name="Krigas N."/>
            <person name="Grigoriadou K."/>
            <person name="Maloupa E."/>
            <person name="Willems A."/>
        </authorList>
    </citation>
    <scope>NUCLEOTIDE SEQUENCE</scope>
    <source>
        <strain evidence="7">LMG 31228</strain>
    </source>
</reference>
<reference evidence="7" key="1">
    <citation type="submission" date="2020-01" db="EMBL/GenBank/DDBJ databases">
        <authorList>
            <person name="Rat A."/>
        </authorList>
    </citation>
    <scope>NUCLEOTIDE SEQUENCE</scope>
    <source>
        <strain evidence="7">LMG 31228</strain>
    </source>
</reference>
<dbReference type="Proteomes" id="UP001138709">
    <property type="component" value="Unassembled WGS sequence"/>
</dbReference>
<feature type="domain" description="DNA methylase N-4/N-6" evidence="6">
    <location>
        <begin position="54"/>
        <end position="182"/>
    </location>
</feature>
<comment type="catalytic activity">
    <reaction evidence="3">
        <text>a 2'-deoxyadenosine in DNA + S-adenosyl-L-methionine = an N(6)-methyl-2'-deoxyadenosine in DNA + S-adenosyl-L-homocysteine + H(+)</text>
        <dbReference type="Rhea" id="RHEA:15197"/>
        <dbReference type="Rhea" id="RHEA-COMP:12418"/>
        <dbReference type="Rhea" id="RHEA-COMP:12419"/>
        <dbReference type="ChEBI" id="CHEBI:15378"/>
        <dbReference type="ChEBI" id="CHEBI:57856"/>
        <dbReference type="ChEBI" id="CHEBI:59789"/>
        <dbReference type="ChEBI" id="CHEBI:90615"/>
        <dbReference type="ChEBI" id="CHEBI:90616"/>
        <dbReference type="EC" id="2.1.1.72"/>
    </reaction>
</comment>
<dbReference type="RefSeq" id="WP_211849849.1">
    <property type="nucleotide sequence ID" value="NZ_JAAEDL010000054.1"/>
</dbReference>
<feature type="non-terminal residue" evidence="7">
    <location>
        <position position="1"/>
    </location>
</feature>
<proteinExistence type="inferred from homology"/>
<evidence type="ECO:0000256" key="4">
    <source>
        <dbReference type="RuleBase" id="RU362026"/>
    </source>
</evidence>
<dbReference type="EC" id="2.1.1.-" evidence="4"/>
<name>A0A9X9XK48_9PROT</name>
<dbReference type="PRINTS" id="PR00508">
    <property type="entry name" value="S21N4MTFRASE"/>
</dbReference>
<accession>A0A9X9XK48</accession>